<reference evidence="3 4" key="1">
    <citation type="submission" date="2023-08" db="EMBL/GenBank/DDBJ databases">
        <title>Annotated Genome Sequence of Vanrija albida AlHP1.</title>
        <authorList>
            <person name="Herzog R."/>
        </authorList>
    </citation>
    <scope>NUCLEOTIDE SEQUENCE [LARGE SCALE GENOMIC DNA]</scope>
    <source>
        <strain evidence="3 4">AlHP1</strain>
    </source>
</reference>
<evidence type="ECO:0000259" key="2">
    <source>
        <dbReference type="PROSITE" id="PS50090"/>
    </source>
</evidence>
<organism evidence="3 4">
    <name type="scientific">Vanrija albida</name>
    <dbReference type="NCBI Taxonomy" id="181172"/>
    <lineage>
        <taxon>Eukaryota</taxon>
        <taxon>Fungi</taxon>
        <taxon>Dikarya</taxon>
        <taxon>Basidiomycota</taxon>
        <taxon>Agaricomycotina</taxon>
        <taxon>Tremellomycetes</taxon>
        <taxon>Trichosporonales</taxon>
        <taxon>Trichosporonaceae</taxon>
        <taxon>Vanrija</taxon>
    </lineage>
</organism>
<feature type="domain" description="Myb-like" evidence="2">
    <location>
        <begin position="165"/>
        <end position="208"/>
    </location>
</feature>
<protein>
    <recommendedName>
        <fullName evidence="2">Myb-like domain-containing protein</fullName>
    </recommendedName>
</protein>
<comment type="caution">
    <text evidence="3">The sequence shown here is derived from an EMBL/GenBank/DDBJ whole genome shotgun (WGS) entry which is preliminary data.</text>
</comment>
<keyword evidence="4" id="KW-1185">Reference proteome</keyword>
<dbReference type="GeneID" id="95990192"/>
<sequence length="219" mass="23295">MPKVKSELSAPSRAHPYEPLGDVKPKADASSGLTERNLKAFQAQLLNASSVAAPSTACLESEGSVATPSPPPRKAKPVSKAAKAVKTVKEAKPKVKTEKGAAAKIKNEKGAAAKIKNEKGAPAPAAKGGYDRALLVSEVSKDTWRKTVFPALLAGRDWATDGAGWSRVMKIKLVCEVLATAKPDWEDVAEHFPSRTKTQVTDIWRKVVLPRLVKGQALA</sequence>
<gene>
    <name evidence="3" type="ORF">Q8F55_009149</name>
</gene>
<proteinExistence type="predicted"/>
<feature type="compositionally biased region" description="Basic and acidic residues" evidence="1">
    <location>
        <begin position="87"/>
        <end position="101"/>
    </location>
</feature>
<dbReference type="PROSITE" id="PS50090">
    <property type="entry name" value="MYB_LIKE"/>
    <property type="match status" value="1"/>
</dbReference>
<accession>A0ABR3PT17</accession>
<feature type="region of interest" description="Disordered" evidence="1">
    <location>
        <begin position="57"/>
        <end position="101"/>
    </location>
</feature>
<dbReference type="InterPro" id="IPR009057">
    <property type="entry name" value="Homeodomain-like_sf"/>
</dbReference>
<dbReference type="RefSeq" id="XP_069205456.1">
    <property type="nucleotide sequence ID" value="XM_069357519.1"/>
</dbReference>
<dbReference type="InterPro" id="IPR001005">
    <property type="entry name" value="SANT/Myb"/>
</dbReference>
<evidence type="ECO:0000313" key="4">
    <source>
        <dbReference type="Proteomes" id="UP001565368"/>
    </source>
</evidence>
<evidence type="ECO:0000313" key="3">
    <source>
        <dbReference type="EMBL" id="KAL1405512.1"/>
    </source>
</evidence>
<name>A0ABR3PT17_9TREE</name>
<evidence type="ECO:0000256" key="1">
    <source>
        <dbReference type="SAM" id="MobiDB-lite"/>
    </source>
</evidence>
<dbReference type="SUPFAM" id="SSF46689">
    <property type="entry name" value="Homeodomain-like"/>
    <property type="match status" value="1"/>
</dbReference>
<dbReference type="Proteomes" id="UP001565368">
    <property type="component" value="Unassembled WGS sequence"/>
</dbReference>
<dbReference type="EMBL" id="JBBXJM010000007">
    <property type="protein sequence ID" value="KAL1405512.1"/>
    <property type="molecule type" value="Genomic_DNA"/>
</dbReference>
<feature type="region of interest" description="Disordered" evidence="1">
    <location>
        <begin position="1"/>
        <end position="32"/>
    </location>
</feature>